<evidence type="ECO:0000313" key="1">
    <source>
        <dbReference type="EMBL" id="CCK79230.1"/>
    </source>
</evidence>
<protein>
    <submittedName>
        <fullName evidence="1">Conserved uncharacterized protein</fullName>
    </submittedName>
</protein>
<name>K0NEC1_DESTT</name>
<dbReference type="Proteomes" id="UP000007347">
    <property type="component" value="Chromosome"/>
</dbReference>
<accession>K0NEC1</accession>
<keyword evidence="2" id="KW-1185">Reference proteome</keyword>
<dbReference type="AlphaFoldDB" id="K0NEC1"/>
<dbReference type="KEGG" id="dto:TOL2_C10650"/>
<gene>
    <name evidence="1" type="ordered locus">TOL2_C10650</name>
</gene>
<organism evidence="1 2">
    <name type="scientific">Desulfobacula toluolica (strain DSM 7467 / Tol2)</name>
    <dbReference type="NCBI Taxonomy" id="651182"/>
    <lineage>
        <taxon>Bacteria</taxon>
        <taxon>Pseudomonadati</taxon>
        <taxon>Thermodesulfobacteriota</taxon>
        <taxon>Desulfobacteria</taxon>
        <taxon>Desulfobacterales</taxon>
        <taxon>Desulfobacteraceae</taxon>
        <taxon>Desulfobacula</taxon>
    </lineage>
</organism>
<sequence>MFGFFTTFTDKKRGIMARFMKTIFILAGISCFCLFTQPAFAKSQVLTDIKVIHASTKTGANIVDPALKPIISELKSVFKYTSYKLLNEQRLNLSFNRKGMVNLPGNRTMIIMPTDMQGKRIQYQINIQKNQRPVFQTRVLLNNNSSITIGGPQFKNGVLLFNISGSAR</sequence>
<proteinExistence type="predicted"/>
<reference evidence="1 2" key="1">
    <citation type="journal article" date="2013" name="Environ. Microbiol.">
        <title>Complete genome, catabolic sub-proteomes and key-metabolites of Desulfobacula toluolica Tol2, a marine, aromatic compound-degrading, sulfate-reducing bacterium.</title>
        <authorList>
            <person name="Wohlbrand L."/>
            <person name="Jacob J.H."/>
            <person name="Kube M."/>
            <person name="Mussmann M."/>
            <person name="Jarling R."/>
            <person name="Beck A."/>
            <person name="Amann R."/>
            <person name="Wilkes H."/>
            <person name="Reinhardt R."/>
            <person name="Rabus R."/>
        </authorList>
    </citation>
    <scope>NUCLEOTIDE SEQUENCE [LARGE SCALE GENOMIC DNA]</scope>
    <source>
        <strain evidence="2">DSM 7467 / Tol2</strain>
    </source>
</reference>
<dbReference type="EMBL" id="FO203503">
    <property type="protein sequence ID" value="CCK79230.1"/>
    <property type="molecule type" value="Genomic_DNA"/>
</dbReference>
<dbReference type="STRING" id="651182.TOL2_C10650"/>
<dbReference type="HOGENOM" id="CLU_134934_0_0_7"/>
<evidence type="ECO:0000313" key="2">
    <source>
        <dbReference type="Proteomes" id="UP000007347"/>
    </source>
</evidence>